<proteinExistence type="predicted"/>
<accession>X1AFV2</accession>
<reference evidence="1" key="1">
    <citation type="journal article" date="2014" name="Front. Microbiol.">
        <title>High frequency of phylogenetically diverse reductive dehalogenase-homologous genes in deep subseafloor sedimentary metagenomes.</title>
        <authorList>
            <person name="Kawai M."/>
            <person name="Futagami T."/>
            <person name="Toyoda A."/>
            <person name="Takaki Y."/>
            <person name="Nishi S."/>
            <person name="Hori S."/>
            <person name="Arai W."/>
            <person name="Tsubouchi T."/>
            <person name="Morono Y."/>
            <person name="Uchiyama I."/>
            <person name="Ito T."/>
            <person name="Fujiyama A."/>
            <person name="Inagaki F."/>
            <person name="Takami H."/>
        </authorList>
    </citation>
    <scope>NUCLEOTIDE SEQUENCE</scope>
    <source>
        <strain evidence="1">Expedition CK06-06</strain>
    </source>
</reference>
<evidence type="ECO:0000313" key="1">
    <source>
        <dbReference type="EMBL" id="GAG81425.1"/>
    </source>
</evidence>
<dbReference type="EMBL" id="BART01015199">
    <property type="protein sequence ID" value="GAG81425.1"/>
    <property type="molecule type" value="Genomic_DNA"/>
</dbReference>
<dbReference type="AlphaFoldDB" id="X1AFV2"/>
<feature type="non-terminal residue" evidence="1">
    <location>
        <position position="1"/>
    </location>
</feature>
<name>X1AFV2_9ZZZZ</name>
<gene>
    <name evidence="1" type="ORF">S01H4_29587</name>
</gene>
<comment type="caution">
    <text evidence="1">The sequence shown here is derived from an EMBL/GenBank/DDBJ whole genome shotgun (WGS) entry which is preliminary data.</text>
</comment>
<organism evidence="1">
    <name type="scientific">marine sediment metagenome</name>
    <dbReference type="NCBI Taxonomy" id="412755"/>
    <lineage>
        <taxon>unclassified sequences</taxon>
        <taxon>metagenomes</taxon>
        <taxon>ecological metagenomes</taxon>
    </lineage>
</organism>
<protein>
    <submittedName>
        <fullName evidence="1">Uncharacterized protein</fullName>
    </submittedName>
</protein>
<sequence length="102" mass="11322">QTMNQDRLSEWGAVMLTLWLMDGLIPAEVRLMIGLAEAIDGSETVPVVIVMEAGLMIIDPTRKVTGRYPKQLMKIKKHVVQRCFDVNGSFSLTSVVHPMPGN</sequence>